<dbReference type="Pfam" id="PF14305">
    <property type="entry name" value="ATPgrasp_TupA"/>
    <property type="match status" value="1"/>
</dbReference>
<accession>A0A2V1P7Q1</accession>
<dbReference type="AlphaFoldDB" id="A0A2V1P7Q1"/>
<comment type="caution">
    <text evidence="1">The sequence shown here is derived from an EMBL/GenBank/DDBJ whole genome shotgun (WGS) entry which is preliminary data.</text>
</comment>
<keyword evidence="2" id="KW-1185">Reference proteome</keyword>
<protein>
    <recommendedName>
        <fullName evidence="3">TupA-like ATPgrasp</fullName>
    </recommendedName>
</protein>
<dbReference type="OrthoDB" id="5354021at2"/>
<dbReference type="InterPro" id="IPR029465">
    <property type="entry name" value="ATPgrasp_TupA"/>
</dbReference>
<dbReference type="Proteomes" id="UP000245293">
    <property type="component" value="Unassembled WGS sequence"/>
</dbReference>
<sequence>MRPFYEQYHYDRRPRKKVGDAYIKDFVTDFMNWHEENIAETPHAATGKVHMTAHSQLDKGDFRKVVRRGIGGYFKATGEWPDFRSPKTFGAMNVLHALLMPMPKVQPADKLQVGRYIPKKLANRVQTARIVKKWAKGEEVSFEGIAPGSYYFKANHGSHFNIKVNIPCSEDEMAHIRSEAKRWLSISYGLNSCQWWYRFIPPHVFLEEDLNDGLSDGPITDFRFHMINGRMALLQMDVGHQTEDRHNPIYDENLNYLPYDFLRENLREEPLPEGTDRARDVAIELGSKYQYCRVDLYQKGDEIYLGELTFLPNAGRRHVRAPELDELISSYWERQMPRFTRIN</sequence>
<gene>
    <name evidence="1" type="ORF">DFK10_06385</name>
</gene>
<organism evidence="1 2">
    <name type="scientific">Salibaculum griseiflavum</name>
    <dbReference type="NCBI Taxonomy" id="1914409"/>
    <lineage>
        <taxon>Bacteria</taxon>
        <taxon>Pseudomonadati</taxon>
        <taxon>Pseudomonadota</taxon>
        <taxon>Alphaproteobacteria</taxon>
        <taxon>Rhodobacterales</taxon>
        <taxon>Roseobacteraceae</taxon>
        <taxon>Salibaculum</taxon>
    </lineage>
</organism>
<dbReference type="EMBL" id="QETF01000005">
    <property type="protein sequence ID" value="PWG17397.1"/>
    <property type="molecule type" value="Genomic_DNA"/>
</dbReference>
<evidence type="ECO:0008006" key="3">
    <source>
        <dbReference type="Google" id="ProtNLM"/>
    </source>
</evidence>
<proteinExistence type="predicted"/>
<dbReference type="RefSeq" id="WP_109387772.1">
    <property type="nucleotide sequence ID" value="NZ_QETF01000005.1"/>
</dbReference>
<reference evidence="2" key="1">
    <citation type="submission" date="2018-05" db="EMBL/GenBank/DDBJ databases">
        <authorList>
            <person name="Du Z."/>
            <person name="Wang X."/>
        </authorList>
    </citation>
    <scope>NUCLEOTIDE SEQUENCE [LARGE SCALE GENOMIC DNA]</scope>
    <source>
        <strain evidence="2">WDS4C29</strain>
    </source>
</reference>
<name>A0A2V1P7Q1_9RHOB</name>
<evidence type="ECO:0000313" key="2">
    <source>
        <dbReference type="Proteomes" id="UP000245293"/>
    </source>
</evidence>
<evidence type="ECO:0000313" key="1">
    <source>
        <dbReference type="EMBL" id="PWG17397.1"/>
    </source>
</evidence>